<comment type="caution">
    <text evidence="2">The sequence shown here is derived from an EMBL/GenBank/DDBJ whole genome shotgun (WGS) entry which is preliminary data.</text>
</comment>
<keyword evidence="3" id="KW-1185">Reference proteome</keyword>
<reference evidence="2" key="1">
    <citation type="journal article" date="2021" name="Sci. Rep.">
        <title>Diploid genomic architecture of Nitzschia inconspicua, an elite biomass production diatom.</title>
        <authorList>
            <person name="Oliver A."/>
            <person name="Podell S."/>
            <person name="Pinowska A."/>
            <person name="Traller J.C."/>
            <person name="Smith S.R."/>
            <person name="McClure R."/>
            <person name="Beliaev A."/>
            <person name="Bohutskyi P."/>
            <person name="Hill E.A."/>
            <person name="Rabines A."/>
            <person name="Zheng H."/>
            <person name="Allen L.Z."/>
            <person name="Kuo A."/>
            <person name="Grigoriev I.V."/>
            <person name="Allen A.E."/>
            <person name="Hazlebeck D."/>
            <person name="Allen E.E."/>
        </authorList>
    </citation>
    <scope>NUCLEOTIDE SEQUENCE</scope>
    <source>
        <strain evidence="2">Hildebrandi</strain>
    </source>
</reference>
<reference evidence="2" key="2">
    <citation type="submission" date="2021-04" db="EMBL/GenBank/DDBJ databases">
        <authorList>
            <person name="Podell S."/>
        </authorList>
    </citation>
    <scope>NUCLEOTIDE SEQUENCE</scope>
    <source>
        <strain evidence="2">Hildebrandi</strain>
    </source>
</reference>
<feature type="region of interest" description="Disordered" evidence="1">
    <location>
        <begin position="138"/>
        <end position="163"/>
    </location>
</feature>
<proteinExistence type="predicted"/>
<evidence type="ECO:0000313" key="2">
    <source>
        <dbReference type="EMBL" id="KAG7341195.1"/>
    </source>
</evidence>
<dbReference type="EMBL" id="JAGRRH010000026">
    <property type="protein sequence ID" value="KAG7341195.1"/>
    <property type="molecule type" value="Genomic_DNA"/>
</dbReference>
<accession>A0A9K3KCQ2</accession>
<feature type="compositionally biased region" description="Polar residues" evidence="1">
    <location>
        <begin position="381"/>
        <end position="390"/>
    </location>
</feature>
<name>A0A9K3KCQ2_9STRA</name>
<organism evidence="2 3">
    <name type="scientific">Nitzschia inconspicua</name>
    <dbReference type="NCBI Taxonomy" id="303405"/>
    <lineage>
        <taxon>Eukaryota</taxon>
        <taxon>Sar</taxon>
        <taxon>Stramenopiles</taxon>
        <taxon>Ochrophyta</taxon>
        <taxon>Bacillariophyta</taxon>
        <taxon>Bacillariophyceae</taxon>
        <taxon>Bacillariophycidae</taxon>
        <taxon>Bacillariales</taxon>
        <taxon>Bacillariaceae</taxon>
        <taxon>Nitzschia</taxon>
    </lineage>
</organism>
<evidence type="ECO:0000313" key="3">
    <source>
        <dbReference type="Proteomes" id="UP000693970"/>
    </source>
</evidence>
<dbReference type="AlphaFoldDB" id="A0A9K3KCQ2"/>
<feature type="region of interest" description="Disordered" evidence="1">
    <location>
        <begin position="380"/>
        <end position="458"/>
    </location>
</feature>
<evidence type="ECO:0000256" key="1">
    <source>
        <dbReference type="SAM" id="MobiDB-lite"/>
    </source>
</evidence>
<feature type="compositionally biased region" description="Low complexity" evidence="1">
    <location>
        <begin position="445"/>
        <end position="458"/>
    </location>
</feature>
<protein>
    <submittedName>
        <fullName evidence="2">Uncharacterized protein</fullName>
    </submittedName>
</protein>
<dbReference type="Proteomes" id="UP000693970">
    <property type="component" value="Unassembled WGS sequence"/>
</dbReference>
<feature type="region of interest" description="Disordered" evidence="1">
    <location>
        <begin position="332"/>
        <end position="352"/>
    </location>
</feature>
<gene>
    <name evidence="2" type="ORF">IV203_023146</name>
</gene>
<sequence>MSSLSSLLPSPDENDVVANRMLTVNLDLFALHLAMELFGNATILDHLQQRHALITTEEQNHDVTASAPETTTSSRPLYWRSKVAFQHHDNDDPPSLLSTMLLSTMSSNTTLMETLVQACPPPQVLFVDILFDFVKKEPSRHNQSSKGDKNSFGAPTSVTDNSTETTTSITASFGCMFVNAQNNNNVSITTITDNNNNNRHHHVTYLAAKPITKQQLYSHVISLQLDPQTVTSKSLAMAMAHALLQHQSSSQRQPNNHHPFITFFVKHHNNHLVVPYTALSATGILDLTRDESRSTTFDGPSMRFLLWDLLSRDNHCKNENNNDLVAVAQQRIGNNHPAKKENNKSTTTATTTTATISDQQVFQQLEVWKRKRHHFPKIMESFSSKIPSPTHNDDNETSNMATSSSNDKKQAVLAKKRKLASLGAGGTYNKNKANSKKLVFDNDDSTSSSSGSSSDTDD</sequence>